<keyword evidence="1" id="KW-1133">Transmembrane helix</keyword>
<comment type="caution">
    <text evidence="2">The sequence shown here is derived from an EMBL/GenBank/DDBJ whole genome shotgun (WGS) entry which is preliminary data.</text>
</comment>
<gene>
    <name evidence="2" type="ORF">S03H2_58030</name>
</gene>
<accession>X1ITM9</accession>
<dbReference type="EMBL" id="BARU01037218">
    <property type="protein sequence ID" value="GAH85801.1"/>
    <property type="molecule type" value="Genomic_DNA"/>
</dbReference>
<keyword evidence="1" id="KW-0472">Membrane</keyword>
<feature type="transmembrane region" description="Helical" evidence="1">
    <location>
        <begin position="20"/>
        <end position="37"/>
    </location>
</feature>
<sequence length="53" mass="6060">MANKMDEQKRNFYKQILKTLLAVFSLGVGLCFVSILGCAEVKEYENIDAIFEQ</sequence>
<proteinExistence type="predicted"/>
<reference evidence="2" key="1">
    <citation type="journal article" date="2014" name="Front. Microbiol.">
        <title>High frequency of phylogenetically diverse reductive dehalogenase-homologous genes in deep subseafloor sedimentary metagenomes.</title>
        <authorList>
            <person name="Kawai M."/>
            <person name="Futagami T."/>
            <person name="Toyoda A."/>
            <person name="Takaki Y."/>
            <person name="Nishi S."/>
            <person name="Hori S."/>
            <person name="Arai W."/>
            <person name="Tsubouchi T."/>
            <person name="Morono Y."/>
            <person name="Uchiyama I."/>
            <person name="Ito T."/>
            <person name="Fujiyama A."/>
            <person name="Inagaki F."/>
            <person name="Takami H."/>
        </authorList>
    </citation>
    <scope>NUCLEOTIDE SEQUENCE</scope>
    <source>
        <strain evidence="2">Expedition CK06-06</strain>
    </source>
</reference>
<name>X1ITM9_9ZZZZ</name>
<organism evidence="2">
    <name type="scientific">marine sediment metagenome</name>
    <dbReference type="NCBI Taxonomy" id="412755"/>
    <lineage>
        <taxon>unclassified sequences</taxon>
        <taxon>metagenomes</taxon>
        <taxon>ecological metagenomes</taxon>
    </lineage>
</organism>
<evidence type="ECO:0000256" key="1">
    <source>
        <dbReference type="SAM" id="Phobius"/>
    </source>
</evidence>
<evidence type="ECO:0000313" key="2">
    <source>
        <dbReference type="EMBL" id="GAH85801.1"/>
    </source>
</evidence>
<keyword evidence="1" id="KW-0812">Transmembrane</keyword>
<protein>
    <submittedName>
        <fullName evidence="2">Uncharacterized protein</fullName>
    </submittedName>
</protein>
<dbReference type="AlphaFoldDB" id="X1ITM9"/>
<feature type="non-terminal residue" evidence="2">
    <location>
        <position position="53"/>
    </location>
</feature>